<evidence type="ECO:0000256" key="3">
    <source>
        <dbReference type="ARBA" id="ARBA00023163"/>
    </source>
</evidence>
<feature type="DNA-binding region" description="H-T-H motif" evidence="4">
    <location>
        <begin position="36"/>
        <end position="55"/>
    </location>
</feature>
<dbReference type="PRINTS" id="PR00455">
    <property type="entry name" value="HTHTETR"/>
</dbReference>
<dbReference type="Proteomes" id="UP000468828">
    <property type="component" value="Unassembled WGS sequence"/>
</dbReference>
<dbReference type="PANTHER" id="PTHR30055:SF234">
    <property type="entry name" value="HTH-TYPE TRANSCRIPTIONAL REGULATOR BETI"/>
    <property type="match status" value="1"/>
</dbReference>
<feature type="domain" description="HTH tetR-type" evidence="5">
    <location>
        <begin position="14"/>
        <end position="73"/>
    </location>
</feature>
<dbReference type="EMBL" id="JAAGWH010000013">
    <property type="protein sequence ID" value="NEK93629.1"/>
    <property type="molecule type" value="Genomic_DNA"/>
</dbReference>
<evidence type="ECO:0000256" key="1">
    <source>
        <dbReference type="ARBA" id="ARBA00023015"/>
    </source>
</evidence>
<dbReference type="GO" id="GO:0000976">
    <property type="term" value="F:transcription cis-regulatory region binding"/>
    <property type="evidence" value="ECO:0007669"/>
    <property type="project" value="TreeGrafter"/>
</dbReference>
<comment type="caution">
    <text evidence="6">The sequence shown here is derived from an EMBL/GenBank/DDBJ whole genome shotgun (WGS) entry which is preliminary data.</text>
</comment>
<reference evidence="7 9" key="2">
    <citation type="submission" date="2020-02" db="EMBL/GenBank/DDBJ databases">
        <title>The WGS of Modestobacter muralis DSM 100205.</title>
        <authorList>
            <person name="Jiang Z."/>
        </authorList>
    </citation>
    <scope>NUCLEOTIDE SEQUENCE [LARGE SCALE GENOMIC DNA]</scope>
    <source>
        <strain evidence="7 9">DSM 100205</strain>
    </source>
</reference>
<keyword evidence="1" id="KW-0805">Transcription regulation</keyword>
<dbReference type="Gene3D" id="1.10.357.10">
    <property type="entry name" value="Tetracycline Repressor, domain 2"/>
    <property type="match status" value="1"/>
</dbReference>
<dbReference type="InterPro" id="IPR001647">
    <property type="entry name" value="HTH_TetR"/>
</dbReference>
<dbReference type="InterPro" id="IPR049445">
    <property type="entry name" value="TetR_SbtR-like_C"/>
</dbReference>
<dbReference type="Pfam" id="PF00440">
    <property type="entry name" value="TetR_N"/>
    <property type="match status" value="1"/>
</dbReference>
<evidence type="ECO:0000313" key="7">
    <source>
        <dbReference type="EMBL" id="NEN50396.1"/>
    </source>
</evidence>
<dbReference type="GO" id="GO:0003700">
    <property type="term" value="F:DNA-binding transcription factor activity"/>
    <property type="evidence" value="ECO:0007669"/>
    <property type="project" value="TreeGrafter"/>
</dbReference>
<dbReference type="EMBL" id="JAAGWB010000013">
    <property type="protein sequence ID" value="NEN50396.1"/>
    <property type="molecule type" value="Genomic_DNA"/>
</dbReference>
<dbReference type="Proteomes" id="UP000471152">
    <property type="component" value="Unassembled WGS sequence"/>
</dbReference>
<dbReference type="AlphaFoldDB" id="A0A6P0ET02"/>
<dbReference type="SUPFAM" id="SSF48498">
    <property type="entry name" value="Tetracyclin repressor-like, C-terminal domain"/>
    <property type="match status" value="1"/>
</dbReference>
<evidence type="ECO:0000313" key="6">
    <source>
        <dbReference type="EMBL" id="NEK93629.1"/>
    </source>
</evidence>
<dbReference type="InterPro" id="IPR009057">
    <property type="entry name" value="Homeodomain-like_sf"/>
</dbReference>
<proteinExistence type="predicted"/>
<reference evidence="6 8" key="1">
    <citation type="submission" date="2020-01" db="EMBL/GenBank/DDBJ databases">
        <title>the WGS Modestobacter muralis CPCC 204518.</title>
        <authorList>
            <person name="Jiang Z."/>
        </authorList>
    </citation>
    <scope>NUCLEOTIDE SEQUENCE [LARGE SCALE GENOMIC DNA]</scope>
    <source>
        <strain evidence="6 8">DSM 100205</strain>
    </source>
</reference>
<keyword evidence="3" id="KW-0804">Transcription</keyword>
<keyword evidence="8" id="KW-1185">Reference proteome</keyword>
<evidence type="ECO:0000256" key="2">
    <source>
        <dbReference type="ARBA" id="ARBA00023125"/>
    </source>
</evidence>
<dbReference type="PROSITE" id="PS50977">
    <property type="entry name" value="HTH_TETR_2"/>
    <property type="match status" value="1"/>
</dbReference>
<protein>
    <submittedName>
        <fullName evidence="6">TetR/AcrR family transcriptional regulator</fullName>
    </submittedName>
</protein>
<evidence type="ECO:0000259" key="5">
    <source>
        <dbReference type="PROSITE" id="PS50977"/>
    </source>
</evidence>
<organism evidence="6 8">
    <name type="scientific">Modestobacter muralis</name>
    <dbReference type="NCBI Taxonomy" id="1608614"/>
    <lineage>
        <taxon>Bacteria</taxon>
        <taxon>Bacillati</taxon>
        <taxon>Actinomycetota</taxon>
        <taxon>Actinomycetes</taxon>
        <taxon>Geodermatophilales</taxon>
        <taxon>Geodermatophilaceae</taxon>
        <taxon>Modestobacter</taxon>
    </lineage>
</organism>
<name>A0A6P0ET02_9ACTN</name>
<evidence type="ECO:0000313" key="8">
    <source>
        <dbReference type="Proteomes" id="UP000468828"/>
    </source>
</evidence>
<dbReference type="SUPFAM" id="SSF46689">
    <property type="entry name" value="Homeodomain-like"/>
    <property type="match status" value="1"/>
</dbReference>
<sequence>MDDEGPTRLRRDAEANRQRILTAARRLFSETGLAVSHNDVARAAEVGVGTVYRRFPRKEDLLLALFEDQVEQVVRLAETAGARADPWRGLYVFLEAMLQMQADDRGLHEYLLGSQAPSLAGRATERISPVVAELLARAKELGQVRADVEVADVALVPVLVGAVLDRTRGVAPDQWRRVLALVMDGFRPPAEGSLPGQPLDPAQLEQVFTSWKGRSA</sequence>
<evidence type="ECO:0000313" key="9">
    <source>
        <dbReference type="Proteomes" id="UP000471152"/>
    </source>
</evidence>
<gene>
    <name evidence="7" type="ORF">G3R41_05490</name>
    <name evidence="6" type="ORF">GCU67_05490</name>
</gene>
<dbReference type="Pfam" id="PF21597">
    <property type="entry name" value="TetR_C_43"/>
    <property type="match status" value="1"/>
</dbReference>
<accession>A0A6P0ET02</accession>
<dbReference type="PANTHER" id="PTHR30055">
    <property type="entry name" value="HTH-TYPE TRANSCRIPTIONAL REGULATOR RUTR"/>
    <property type="match status" value="1"/>
</dbReference>
<keyword evidence="2 4" id="KW-0238">DNA-binding</keyword>
<evidence type="ECO:0000256" key="4">
    <source>
        <dbReference type="PROSITE-ProRule" id="PRU00335"/>
    </source>
</evidence>
<dbReference type="InterPro" id="IPR036271">
    <property type="entry name" value="Tet_transcr_reg_TetR-rel_C_sf"/>
</dbReference>
<dbReference type="RefSeq" id="WP_163610058.1">
    <property type="nucleotide sequence ID" value="NZ_JAAGWB010000013.1"/>
</dbReference>
<dbReference type="InterPro" id="IPR050109">
    <property type="entry name" value="HTH-type_TetR-like_transc_reg"/>
</dbReference>